<dbReference type="SUPFAM" id="SSF49785">
    <property type="entry name" value="Galactose-binding domain-like"/>
    <property type="match status" value="1"/>
</dbReference>
<organism evidence="3 5">
    <name type="scientific">Streptomyces antibioticus</name>
    <dbReference type="NCBI Taxonomy" id="1890"/>
    <lineage>
        <taxon>Bacteria</taxon>
        <taxon>Bacillati</taxon>
        <taxon>Actinomycetota</taxon>
        <taxon>Actinomycetes</taxon>
        <taxon>Kitasatosporales</taxon>
        <taxon>Streptomycetaceae</taxon>
        <taxon>Streptomyces</taxon>
    </lineage>
</organism>
<sequence length="200" mass="21531">MGNNLWKFATAATALGVAGFLLVDAPSAEAASNVIRNGGFEDGSSGWTSAWSSIGAAPYHSAINNTLPFRPHIGAWKAELGGDGLGGEGFNGQQSVSQTVTLEPKTRYIFSYWLYVTPRTAGFRELEVTASAGGHTYRLDYRTNKDVNSGYQKVNVQLPQDLVFTTEQRVRFSFTAVEDAVNGSPFLLDDVSLSPVANSR</sequence>
<dbReference type="AlphaFoldDB" id="A0AAE7CN52"/>
<dbReference type="InterPro" id="IPR008979">
    <property type="entry name" value="Galactose-bd-like_sf"/>
</dbReference>
<name>A0AAE7CN52_STRAT</name>
<evidence type="ECO:0000313" key="2">
    <source>
        <dbReference type="EMBL" id="OOQ47068.1"/>
    </source>
</evidence>
<evidence type="ECO:0008006" key="6">
    <source>
        <dbReference type="Google" id="ProtNLM"/>
    </source>
</evidence>
<evidence type="ECO:0000313" key="5">
    <source>
        <dbReference type="Proteomes" id="UP000502504"/>
    </source>
</evidence>
<dbReference type="Gene3D" id="2.60.120.260">
    <property type="entry name" value="Galactose-binding domain-like"/>
    <property type="match status" value="1"/>
</dbReference>
<reference evidence="2 4" key="1">
    <citation type="submission" date="2015-07" db="EMBL/GenBank/DDBJ databases">
        <title>Draft Genome Sequence of Streptomyces antibioticus, IMRU 3720 reveals insights in the evolution of actinomycin biosynthetic gene clusters in Streptomyces.</title>
        <authorList>
            <person name="Crnovcic I."/>
            <person name="Ruckert C."/>
            <person name="Kalinowksi J."/>
            <person name="Keller U."/>
        </authorList>
    </citation>
    <scope>NUCLEOTIDE SEQUENCE [LARGE SCALE GENOMIC DNA]</scope>
    <source>
        <strain evidence="2 4">DSM 41481</strain>
    </source>
</reference>
<dbReference type="RefSeq" id="WP_030792155.1">
    <property type="nucleotide sequence ID" value="NZ_CM007717.1"/>
</dbReference>
<protein>
    <recommendedName>
        <fullName evidence="6">CBM-cenC domain-containing protein</fullName>
    </recommendedName>
</protein>
<accession>A0AAE7CN52</accession>
<dbReference type="EMBL" id="CP050692">
    <property type="protein sequence ID" value="QIT47375.1"/>
    <property type="molecule type" value="Genomic_DNA"/>
</dbReference>
<keyword evidence="1" id="KW-0732">Signal</keyword>
<gene>
    <name evidence="2" type="ORF">AFM16_30265</name>
    <name evidence="3" type="ORF">HCX60_30800</name>
</gene>
<feature type="signal peptide" evidence="1">
    <location>
        <begin position="1"/>
        <end position="30"/>
    </location>
</feature>
<dbReference type="Proteomes" id="UP000190306">
    <property type="component" value="Chromosome"/>
</dbReference>
<evidence type="ECO:0000313" key="4">
    <source>
        <dbReference type="Proteomes" id="UP000190306"/>
    </source>
</evidence>
<feature type="chain" id="PRO_5042082424" description="CBM-cenC domain-containing protein" evidence="1">
    <location>
        <begin position="31"/>
        <end position="200"/>
    </location>
</feature>
<evidence type="ECO:0000256" key="1">
    <source>
        <dbReference type="SAM" id="SignalP"/>
    </source>
</evidence>
<dbReference type="Proteomes" id="UP000502504">
    <property type="component" value="Chromosome"/>
</dbReference>
<proteinExistence type="predicted"/>
<dbReference type="EMBL" id="LHQL01000014">
    <property type="protein sequence ID" value="OOQ47068.1"/>
    <property type="molecule type" value="Genomic_DNA"/>
</dbReference>
<evidence type="ECO:0000313" key="3">
    <source>
        <dbReference type="EMBL" id="QIT47375.1"/>
    </source>
</evidence>
<keyword evidence="4" id="KW-1185">Reference proteome</keyword>
<reference evidence="3 5" key="2">
    <citation type="submission" date="2020-03" db="EMBL/GenBank/DDBJ databases">
        <title>Is there a link between lipid content and antibiotic production in Streptomyces?</title>
        <authorList>
            <person name="David M."/>
            <person name="Lejeune C."/>
            <person name="Abreu S."/>
            <person name="Thibessard A."/>
            <person name="Leblond P."/>
            <person name="Chaminade P."/>
            <person name="Virolle M.-J."/>
        </authorList>
    </citation>
    <scope>NUCLEOTIDE SEQUENCE [LARGE SCALE GENOMIC DNA]</scope>
    <source>
        <strain evidence="3 5">DSM 41481</strain>
    </source>
</reference>